<reference evidence="8 9" key="1">
    <citation type="submission" date="2020-08" db="EMBL/GenBank/DDBJ databases">
        <title>Genomic Encyclopedia of Type Strains, Phase IV (KMG-IV): sequencing the most valuable type-strain genomes for metagenomic binning, comparative biology and taxonomic classification.</title>
        <authorList>
            <person name="Goeker M."/>
        </authorList>
    </citation>
    <scope>NUCLEOTIDE SEQUENCE [LARGE SCALE GENOMIC DNA]</scope>
    <source>
        <strain evidence="8 9">DSM 24696</strain>
    </source>
</reference>
<dbReference type="Gene3D" id="3.30.70.1890">
    <property type="match status" value="1"/>
</dbReference>
<dbReference type="NCBIfam" id="TIGR01877">
    <property type="entry name" value="cas_cas6"/>
    <property type="match status" value="1"/>
</dbReference>
<dbReference type="Gene3D" id="3.30.70.1900">
    <property type="match status" value="1"/>
</dbReference>
<dbReference type="GO" id="GO:0016788">
    <property type="term" value="F:hydrolase activity, acting on ester bonds"/>
    <property type="evidence" value="ECO:0007669"/>
    <property type="project" value="InterPro"/>
</dbReference>
<keyword evidence="2" id="KW-0694">RNA-binding</keyword>
<dbReference type="PANTHER" id="PTHR36984">
    <property type="entry name" value="CRISPR-ASSOCIATED ENDORIBONUCLEASE CAS6 1"/>
    <property type="match status" value="1"/>
</dbReference>
<dbReference type="PIRSF" id="PIRSF005054">
    <property type="entry name" value="PF1131"/>
    <property type="match status" value="1"/>
</dbReference>
<evidence type="ECO:0000256" key="5">
    <source>
        <dbReference type="PIRSR" id="PIRSR005054-1"/>
    </source>
</evidence>
<keyword evidence="3" id="KW-0051">Antiviral defense</keyword>
<feature type="site" description="Transition state stabilizer" evidence="5">
    <location>
        <position position="51"/>
    </location>
</feature>
<organism evidence="8 9">
    <name type="scientific">Texcoconibacillus texcoconensis</name>
    <dbReference type="NCBI Taxonomy" id="1095777"/>
    <lineage>
        <taxon>Bacteria</taxon>
        <taxon>Bacillati</taxon>
        <taxon>Bacillota</taxon>
        <taxon>Bacilli</taxon>
        <taxon>Bacillales</taxon>
        <taxon>Bacillaceae</taxon>
        <taxon>Texcoconibacillus</taxon>
    </lineage>
</organism>
<comment type="function">
    <text evidence="4">CRISPR (clustered regularly interspaced short palindromic repeat), is an adaptive immune system that provides protection against mobile genetic elements (viruses, transposable elements and conjugative plasmids). CRISPR clusters contain sequences complementary to antecedent mobile elements and target invading nucleic acids. CRISPR clusters are transcribed and processed into CRISPR RNA (crRNA).</text>
</comment>
<comment type="similarity">
    <text evidence="1 4">Belongs to the CRISPR-associated protein Cas6/Cse3/CasE family.</text>
</comment>
<dbReference type="InterPro" id="IPR045747">
    <property type="entry name" value="CRISPR-assoc_prot_Cas6_N_sf"/>
</dbReference>
<evidence type="ECO:0000256" key="3">
    <source>
        <dbReference type="ARBA" id="ARBA00023118"/>
    </source>
</evidence>
<dbReference type="RefSeq" id="WP_184664846.1">
    <property type="nucleotide sequence ID" value="NZ_JACHHB010000012.1"/>
</dbReference>
<evidence type="ECO:0000256" key="6">
    <source>
        <dbReference type="PIRSR" id="PIRSR005054-50"/>
    </source>
</evidence>
<keyword evidence="8" id="KW-0378">Hydrolase</keyword>
<dbReference type="PANTHER" id="PTHR36984:SF1">
    <property type="entry name" value="CRISPR-ASSOCIATED ENDORIBONUCLEASE CAS6 1"/>
    <property type="match status" value="1"/>
</dbReference>
<name>A0A840QSS9_9BACI</name>
<keyword evidence="9" id="KW-1185">Reference proteome</keyword>
<dbReference type="GO" id="GO:0051607">
    <property type="term" value="P:defense response to virus"/>
    <property type="evidence" value="ECO:0007669"/>
    <property type="project" value="UniProtKB-KW"/>
</dbReference>
<sequence>MKLYLSFNCNELRLPVYYHRDVQGLIYNMLSESLGEFFHNRGYVNGSRTYKLFSFSRLEGDATFHKKEKTLTFHNEISLIISSIVPEFINELANNIILSQNLTIRNQHIEVSNVKMVHEPINSSKILVKTRSPITVYTTYERRNGKSFTHYFQPQDEAFKHLIEDGIFRKYEAFTNQEVPQHERFHIQPINVSKRDKIITKYKSTIINAWNGTYEIEAKPTYLEFALSASLGSKTSQGFGLITLVP</sequence>
<comment type="caution">
    <text evidence="8">The sequence shown here is derived from an EMBL/GenBank/DDBJ whole genome shotgun (WGS) entry which is preliminary data.</text>
</comment>
<accession>A0A840QSS9</accession>
<dbReference type="Pfam" id="PF21350">
    <property type="entry name" value="Cas6_I-A"/>
    <property type="match status" value="1"/>
</dbReference>
<dbReference type="GO" id="GO:0003723">
    <property type="term" value="F:RNA binding"/>
    <property type="evidence" value="ECO:0007669"/>
    <property type="project" value="UniProtKB-KW"/>
</dbReference>
<dbReference type="CDD" id="cd21140">
    <property type="entry name" value="Cas6_I-like"/>
    <property type="match status" value="1"/>
</dbReference>
<dbReference type="EMBL" id="JACHHB010000012">
    <property type="protein sequence ID" value="MBB5174425.1"/>
    <property type="molecule type" value="Genomic_DNA"/>
</dbReference>
<dbReference type="Pfam" id="PF01881">
    <property type="entry name" value="Cas_Cas6_C"/>
    <property type="match status" value="1"/>
</dbReference>
<evidence type="ECO:0000313" key="9">
    <source>
        <dbReference type="Proteomes" id="UP000551878"/>
    </source>
</evidence>
<evidence type="ECO:0000256" key="1">
    <source>
        <dbReference type="ARBA" id="ARBA00005937"/>
    </source>
</evidence>
<dbReference type="InterPro" id="IPR010156">
    <property type="entry name" value="CRISPR-assoc_prot_Cas6"/>
</dbReference>
<protein>
    <recommendedName>
        <fullName evidence="4">CRISPR-associated endoribonuclease</fullName>
    </recommendedName>
</protein>
<gene>
    <name evidence="8" type="ORF">HNQ41_002640</name>
</gene>
<feature type="domain" description="CRISPR associated protein Cas6 C-terminal" evidence="7">
    <location>
        <begin position="121"/>
        <end position="243"/>
    </location>
</feature>
<evidence type="ECO:0000256" key="4">
    <source>
        <dbReference type="PIRNR" id="PIRNR005054"/>
    </source>
</evidence>
<dbReference type="AlphaFoldDB" id="A0A840QSS9"/>
<feature type="active site" description="Proton acceptor" evidence="6">
    <location>
        <position position="27"/>
    </location>
</feature>
<evidence type="ECO:0000256" key="2">
    <source>
        <dbReference type="ARBA" id="ARBA00022884"/>
    </source>
</evidence>
<evidence type="ECO:0000313" key="8">
    <source>
        <dbReference type="EMBL" id="MBB5174425.1"/>
    </source>
</evidence>
<dbReference type="Proteomes" id="UP000551878">
    <property type="component" value="Unassembled WGS sequence"/>
</dbReference>
<feature type="active site" description="Proton donor" evidence="6">
    <location>
        <position position="39"/>
    </location>
</feature>
<evidence type="ECO:0000259" key="7">
    <source>
        <dbReference type="Pfam" id="PF01881"/>
    </source>
</evidence>
<dbReference type="InterPro" id="IPR049435">
    <property type="entry name" value="Cas_Cas6_C"/>
</dbReference>
<proteinExistence type="inferred from homology"/>